<evidence type="ECO:0000256" key="1">
    <source>
        <dbReference type="ARBA" id="ARBA00004651"/>
    </source>
</evidence>
<dbReference type="RefSeq" id="XP_011295319.2">
    <property type="nucleotide sequence ID" value="XM_011297017.2"/>
</dbReference>
<dbReference type="GeneID" id="101896369"/>
<dbReference type="PANTHER" id="PTHR21137">
    <property type="entry name" value="ODORANT RECEPTOR"/>
    <property type="match status" value="1"/>
</dbReference>
<evidence type="ECO:0000256" key="8">
    <source>
        <dbReference type="ARBA" id="ARBA00023170"/>
    </source>
</evidence>
<feature type="transmembrane region" description="Helical" evidence="10">
    <location>
        <begin position="134"/>
        <end position="161"/>
    </location>
</feature>
<evidence type="ECO:0000313" key="12">
    <source>
        <dbReference type="RefSeq" id="XP_011295319.2"/>
    </source>
</evidence>
<comment type="subcellular location">
    <subcellularLocation>
        <location evidence="1">Cell membrane</location>
        <topology evidence="1">Multi-pass membrane protein</topology>
    </subcellularLocation>
</comment>
<evidence type="ECO:0000256" key="7">
    <source>
        <dbReference type="ARBA" id="ARBA00023136"/>
    </source>
</evidence>
<keyword evidence="5" id="KW-0552">Olfaction</keyword>
<evidence type="ECO:0000256" key="2">
    <source>
        <dbReference type="ARBA" id="ARBA00022475"/>
    </source>
</evidence>
<keyword evidence="4 10" id="KW-0812">Transmembrane</keyword>
<keyword evidence="3" id="KW-0716">Sensory transduction</keyword>
<dbReference type="InterPro" id="IPR004117">
    <property type="entry name" value="7tm6_olfct_rcpt"/>
</dbReference>
<evidence type="ECO:0000313" key="11">
    <source>
        <dbReference type="Proteomes" id="UP001652621"/>
    </source>
</evidence>
<feature type="transmembrane region" description="Helical" evidence="10">
    <location>
        <begin position="167"/>
        <end position="185"/>
    </location>
</feature>
<dbReference type="PANTHER" id="PTHR21137:SF35">
    <property type="entry name" value="ODORANT RECEPTOR 19A-RELATED"/>
    <property type="match status" value="1"/>
</dbReference>
<protein>
    <submittedName>
        <fullName evidence="12">Odorant receptor 67d-like</fullName>
    </submittedName>
</protein>
<reference evidence="12" key="1">
    <citation type="submission" date="2025-08" db="UniProtKB">
        <authorList>
            <consortium name="RefSeq"/>
        </authorList>
    </citation>
    <scope>IDENTIFICATION</scope>
    <source>
        <strain evidence="12">Aabys</strain>
        <tissue evidence="12">Whole body</tissue>
    </source>
</reference>
<evidence type="ECO:0000256" key="10">
    <source>
        <dbReference type="SAM" id="Phobius"/>
    </source>
</evidence>
<evidence type="ECO:0000256" key="5">
    <source>
        <dbReference type="ARBA" id="ARBA00022725"/>
    </source>
</evidence>
<feature type="transmembrane region" description="Helical" evidence="10">
    <location>
        <begin position="6"/>
        <end position="23"/>
    </location>
</feature>
<accession>A0A9J7DA42</accession>
<keyword evidence="6 10" id="KW-1133">Transmembrane helix</keyword>
<dbReference type="VEuPathDB" id="VectorBase:MDOMA2_001441"/>
<name>A0A9J7DA42_MUSDO</name>
<proteinExistence type="predicted"/>
<dbReference type="OrthoDB" id="6765072at2759"/>
<sequence>MAIIHFSITMSLIAVVPFYRVVFNERIFVMQFLLPGIDPNTAYGYLMMNCMHCICILFGSFGNFAADLCFFTIVSHVPLFKDLLRCKCQDLNDILEEGKDVEQEGIGDCQILLKDIFQWHQKYMIYITTVKDNYFWVLIIEMGTVALSLASTLFCLILGTWPGGLTYLAYCLMMLYIYCGLGTLVEVTNDGFIDSGYTDVIWYKLPMVERKMIQMMVMMAQNTGGLTIGSVVPLTMNTGLQLTKAIYTMTMMLINFLE</sequence>
<dbReference type="eggNOG" id="ENOG502T8K4">
    <property type="taxonomic scope" value="Eukaryota"/>
</dbReference>
<keyword evidence="2" id="KW-1003">Cell membrane</keyword>
<dbReference type="Pfam" id="PF02949">
    <property type="entry name" value="7tm_6"/>
    <property type="match status" value="1"/>
</dbReference>
<evidence type="ECO:0000256" key="4">
    <source>
        <dbReference type="ARBA" id="ARBA00022692"/>
    </source>
</evidence>
<keyword evidence="8" id="KW-0675">Receptor</keyword>
<keyword evidence="7 10" id="KW-0472">Membrane</keyword>
<organism evidence="11 12">
    <name type="scientific">Musca domestica</name>
    <name type="common">House fly</name>
    <dbReference type="NCBI Taxonomy" id="7370"/>
    <lineage>
        <taxon>Eukaryota</taxon>
        <taxon>Metazoa</taxon>
        <taxon>Ecdysozoa</taxon>
        <taxon>Arthropoda</taxon>
        <taxon>Hexapoda</taxon>
        <taxon>Insecta</taxon>
        <taxon>Pterygota</taxon>
        <taxon>Neoptera</taxon>
        <taxon>Endopterygota</taxon>
        <taxon>Diptera</taxon>
        <taxon>Brachycera</taxon>
        <taxon>Muscomorpha</taxon>
        <taxon>Muscoidea</taxon>
        <taxon>Muscidae</taxon>
        <taxon>Musca</taxon>
    </lineage>
</organism>
<keyword evidence="9" id="KW-0807">Transducer</keyword>
<dbReference type="Proteomes" id="UP001652621">
    <property type="component" value="Unplaced"/>
</dbReference>
<gene>
    <name evidence="12" type="primary">LOC101896369</name>
</gene>
<evidence type="ECO:0000256" key="9">
    <source>
        <dbReference type="ARBA" id="ARBA00023224"/>
    </source>
</evidence>
<evidence type="ECO:0000256" key="3">
    <source>
        <dbReference type="ARBA" id="ARBA00022606"/>
    </source>
</evidence>
<keyword evidence="11" id="KW-1185">Reference proteome</keyword>
<evidence type="ECO:0000256" key="6">
    <source>
        <dbReference type="ARBA" id="ARBA00022989"/>
    </source>
</evidence>
<dbReference type="VEuPathDB" id="VectorBase:MDOA009938"/>